<keyword evidence="4 7" id="KW-0133">Cell shape</keyword>
<reference evidence="10" key="1">
    <citation type="journal article" date="2019" name="Int. J. Syst. Evol. Microbiol.">
        <title>The Global Catalogue of Microorganisms (GCM) 10K type strain sequencing project: providing services to taxonomists for standard genome sequencing and annotation.</title>
        <authorList>
            <consortium name="The Broad Institute Genomics Platform"/>
            <consortium name="The Broad Institute Genome Sequencing Center for Infectious Disease"/>
            <person name="Wu L."/>
            <person name="Ma J."/>
        </authorList>
    </citation>
    <scope>NUCLEOTIDE SEQUENCE [LARGE SCALE GENOMIC DNA]</scope>
    <source>
        <strain evidence="10">CGMCC 4.1467</strain>
    </source>
</reference>
<dbReference type="InterPro" id="IPR005490">
    <property type="entry name" value="LD_TPept_cat_dom"/>
</dbReference>
<dbReference type="PROSITE" id="PS52029">
    <property type="entry name" value="LD_TPASE"/>
    <property type="match status" value="1"/>
</dbReference>
<evidence type="ECO:0000256" key="6">
    <source>
        <dbReference type="ARBA" id="ARBA00023316"/>
    </source>
</evidence>
<dbReference type="CDD" id="cd16913">
    <property type="entry name" value="YkuD_like"/>
    <property type="match status" value="1"/>
</dbReference>
<evidence type="ECO:0000256" key="1">
    <source>
        <dbReference type="ARBA" id="ARBA00004752"/>
    </source>
</evidence>
<dbReference type="PANTHER" id="PTHR30582">
    <property type="entry name" value="L,D-TRANSPEPTIDASE"/>
    <property type="match status" value="1"/>
</dbReference>
<protein>
    <submittedName>
        <fullName evidence="9">L,D-transpeptidase family protein</fullName>
    </submittedName>
</protein>
<dbReference type="RefSeq" id="WP_379714965.1">
    <property type="nucleotide sequence ID" value="NZ_JBHTBS010000011.1"/>
</dbReference>
<dbReference type="PIRSF" id="PIRSF029342">
    <property type="entry name" value="UCP029342_ErfK/YbiS/YcfS/YnhG"/>
    <property type="match status" value="1"/>
</dbReference>
<dbReference type="InterPro" id="IPR016915">
    <property type="entry name" value="UCP029342"/>
</dbReference>
<feature type="active site" description="Proton donor/acceptor" evidence="7">
    <location>
        <position position="113"/>
    </location>
</feature>
<dbReference type="EMBL" id="JBHTBS010000011">
    <property type="protein sequence ID" value="MFC7338953.1"/>
    <property type="molecule type" value="Genomic_DNA"/>
</dbReference>
<comment type="similarity">
    <text evidence="2">Belongs to the YkuD family.</text>
</comment>
<accession>A0ABW2LC86</accession>
<dbReference type="SUPFAM" id="SSF141523">
    <property type="entry name" value="L,D-transpeptidase catalytic domain-like"/>
    <property type="match status" value="1"/>
</dbReference>
<keyword evidence="3" id="KW-0808">Transferase</keyword>
<evidence type="ECO:0000256" key="3">
    <source>
        <dbReference type="ARBA" id="ARBA00022679"/>
    </source>
</evidence>
<name>A0ABW2LC86_9BACT</name>
<dbReference type="InterPro" id="IPR038063">
    <property type="entry name" value="Transpep_catalytic_dom"/>
</dbReference>
<dbReference type="Pfam" id="PF03734">
    <property type="entry name" value="YkuD"/>
    <property type="match status" value="1"/>
</dbReference>
<keyword evidence="5 7" id="KW-0573">Peptidoglycan synthesis</keyword>
<dbReference type="Proteomes" id="UP001596472">
    <property type="component" value="Unassembled WGS sequence"/>
</dbReference>
<feature type="domain" description="L,D-TPase catalytic" evidence="8">
    <location>
        <begin position="41"/>
        <end position="150"/>
    </location>
</feature>
<dbReference type="Gene3D" id="2.40.440.10">
    <property type="entry name" value="L,D-transpeptidase catalytic domain-like"/>
    <property type="match status" value="1"/>
</dbReference>
<evidence type="ECO:0000256" key="7">
    <source>
        <dbReference type="PROSITE-ProRule" id="PRU01373"/>
    </source>
</evidence>
<comment type="pathway">
    <text evidence="1 7">Cell wall biogenesis; peptidoglycan biosynthesis.</text>
</comment>
<dbReference type="NCBIfam" id="NF004785">
    <property type="entry name" value="PRK06132.1-2"/>
    <property type="match status" value="1"/>
</dbReference>
<keyword evidence="10" id="KW-1185">Reference proteome</keyword>
<evidence type="ECO:0000256" key="4">
    <source>
        <dbReference type="ARBA" id="ARBA00022960"/>
    </source>
</evidence>
<evidence type="ECO:0000256" key="5">
    <source>
        <dbReference type="ARBA" id="ARBA00022984"/>
    </source>
</evidence>
<evidence type="ECO:0000256" key="2">
    <source>
        <dbReference type="ARBA" id="ARBA00005992"/>
    </source>
</evidence>
<sequence length="306" mass="33269">MAIFRNLTIAAALLLPALAEDRQRNPDSYTWNPELSKEGPVLVTVSLQKQVAAVYRNGVRIGSCEVSSGKPGHETPTGVFHILNKDANHHSKTYGNAPMPYSERLTWDGVALHAGGLPGFPSSHGCIHIPYEFSKQLFGITHTGTTVLVTNDSPDVHVSNEHSMAFQGGESSDFSWTPEASPSGPVSLIYSKPDQKLFVVRNGITIGEGKADSGWFSKRPKGTQAFVFSGWKSDGSSSWTQVGGVKKDHAKALDEWFKLDPRFQHLLMGLLQPGTNLVVTAESVTQQTSSKPGFRVLQGVKEEQVE</sequence>
<dbReference type="PANTHER" id="PTHR30582:SF2">
    <property type="entry name" value="L,D-TRANSPEPTIDASE YCIB-RELATED"/>
    <property type="match status" value="1"/>
</dbReference>
<feature type="active site" description="Nucleophile" evidence="7">
    <location>
        <position position="126"/>
    </location>
</feature>
<proteinExistence type="inferred from homology"/>
<evidence type="ECO:0000313" key="9">
    <source>
        <dbReference type="EMBL" id="MFC7338953.1"/>
    </source>
</evidence>
<evidence type="ECO:0000313" key="10">
    <source>
        <dbReference type="Proteomes" id="UP001596472"/>
    </source>
</evidence>
<comment type="caution">
    <text evidence="9">The sequence shown here is derived from an EMBL/GenBank/DDBJ whole genome shotgun (WGS) entry which is preliminary data.</text>
</comment>
<organism evidence="9 10">
    <name type="scientific">Haloferula chungangensis</name>
    <dbReference type="NCBI Taxonomy" id="1048331"/>
    <lineage>
        <taxon>Bacteria</taxon>
        <taxon>Pseudomonadati</taxon>
        <taxon>Verrucomicrobiota</taxon>
        <taxon>Verrucomicrobiia</taxon>
        <taxon>Verrucomicrobiales</taxon>
        <taxon>Verrucomicrobiaceae</taxon>
        <taxon>Haloferula</taxon>
    </lineage>
</organism>
<gene>
    <name evidence="9" type="ORF">ACFQY0_17280</name>
</gene>
<evidence type="ECO:0000259" key="8">
    <source>
        <dbReference type="PROSITE" id="PS52029"/>
    </source>
</evidence>
<dbReference type="InterPro" id="IPR050979">
    <property type="entry name" value="LD-transpeptidase"/>
</dbReference>
<keyword evidence="6 7" id="KW-0961">Cell wall biogenesis/degradation</keyword>